<evidence type="ECO:0000313" key="3">
    <source>
        <dbReference type="Proteomes" id="UP000319663"/>
    </source>
</evidence>
<dbReference type="Gene3D" id="3.80.10.10">
    <property type="entry name" value="Ribonuclease Inhibitor"/>
    <property type="match status" value="1"/>
</dbReference>
<proteinExistence type="predicted"/>
<dbReference type="STRING" id="5098.A0A507R0U4"/>
<dbReference type="GO" id="GO:0048471">
    <property type="term" value="C:perinuclear region of cytoplasm"/>
    <property type="evidence" value="ECO:0007669"/>
    <property type="project" value="TreeGrafter"/>
</dbReference>
<reference evidence="2 3" key="1">
    <citation type="submission" date="2019-06" db="EMBL/GenBank/DDBJ databases">
        <title>Wine fermentation using esterase from Monascus purpureus.</title>
        <authorList>
            <person name="Geng C."/>
            <person name="Zhang Y."/>
        </authorList>
    </citation>
    <scope>NUCLEOTIDE SEQUENCE [LARGE SCALE GENOMIC DNA]</scope>
    <source>
        <strain evidence="2">HQ1</strain>
    </source>
</reference>
<dbReference type="GO" id="GO:0005096">
    <property type="term" value="F:GTPase activator activity"/>
    <property type="evidence" value="ECO:0007669"/>
    <property type="project" value="InterPro"/>
</dbReference>
<dbReference type="EMBL" id="VIFY01000024">
    <property type="protein sequence ID" value="TQB75040.1"/>
    <property type="molecule type" value="Genomic_DNA"/>
</dbReference>
<evidence type="ECO:0008006" key="4">
    <source>
        <dbReference type="Google" id="ProtNLM"/>
    </source>
</evidence>
<dbReference type="SUPFAM" id="SSF52047">
    <property type="entry name" value="RNI-like"/>
    <property type="match status" value="1"/>
</dbReference>
<feature type="region of interest" description="Disordered" evidence="1">
    <location>
        <begin position="1071"/>
        <end position="1090"/>
    </location>
</feature>
<accession>A0A507R0U4</accession>
<dbReference type="GO" id="GO:0031267">
    <property type="term" value="F:small GTPase binding"/>
    <property type="evidence" value="ECO:0007669"/>
    <property type="project" value="TreeGrafter"/>
</dbReference>
<evidence type="ECO:0000256" key="1">
    <source>
        <dbReference type="SAM" id="MobiDB-lite"/>
    </source>
</evidence>
<dbReference type="GO" id="GO:0005634">
    <property type="term" value="C:nucleus"/>
    <property type="evidence" value="ECO:0007669"/>
    <property type="project" value="TreeGrafter"/>
</dbReference>
<comment type="caution">
    <text evidence="2">The sequence shown here is derived from an EMBL/GenBank/DDBJ whole genome shotgun (WGS) entry which is preliminary data.</text>
</comment>
<feature type="compositionally biased region" description="Low complexity" evidence="1">
    <location>
        <begin position="58"/>
        <end position="75"/>
    </location>
</feature>
<dbReference type="InterPro" id="IPR032675">
    <property type="entry name" value="LRR_dom_sf"/>
</dbReference>
<keyword evidence="3" id="KW-1185">Reference proteome</keyword>
<feature type="region of interest" description="Disordered" evidence="1">
    <location>
        <begin position="1"/>
        <end position="212"/>
    </location>
</feature>
<dbReference type="InterPro" id="IPR027038">
    <property type="entry name" value="RanGap"/>
</dbReference>
<dbReference type="PANTHER" id="PTHR24113:SF15">
    <property type="entry name" value="NACHT DOMAIN-CONTAINING PROTEIN"/>
    <property type="match status" value="1"/>
</dbReference>
<dbReference type="PANTHER" id="PTHR24113">
    <property type="entry name" value="RAN GTPASE-ACTIVATING PROTEIN 1"/>
    <property type="match status" value="1"/>
</dbReference>
<feature type="region of interest" description="Disordered" evidence="1">
    <location>
        <begin position="984"/>
        <end position="1008"/>
    </location>
</feature>
<feature type="region of interest" description="Disordered" evidence="1">
    <location>
        <begin position="1156"/>
        <end position="1183"/>
    </location>
</feature>
<dbReference type="GO" id="GO:0005829">
    <property type="term" value="C:cytosol"/>
    <property type="evidence" value="ECO:0007669"/>
    <property type="project" value="TreeGrafter"/>
</dbReference>
<feature type="region of interest" description="Disordered" evidence="1">
    <location>
        <begin position="254"/>
        <end position="386"/>
    </location>
</feature>
<sequence length="1183" mass="130259">MEVETVDVSWLHHSQKDQLHRTKSVSSTVSDKSSIDSERPAARQPSQENQLQSRGNAPSTNSTHTNGTTTPSHTSVRSEEKAPNHTVTPDRNSSGQSPTPQKTIPRSTSGRRGSWISNLSAKFSSGSTPPSQTSAKTSPSAPKTAVHGGSKLDFHNPFGAAYSPKVKEEEEKEEGSNPFASTSPKGPSFLHNALRRFSSSVPSGASKAAPSGTVCERRVMNIDPCRDRCKIPELNQAKLRRVAFCVDVEIAGISYREPDDETSPTRTVEPPVIESNGHKGKKSKEKSKTKPETQNTKDGPTAKTAAKKDPNGADETKIESEVKEPTRKQEKKKRSEEERKERKERRRRQAEANGIVPLQLNYAEDDSPSATNPPRPKPQSQPVTDPVRIYRRCCKLRESPVLKKVVDQISSPSSTLAESPGTVAVLDLSNFPMIYQDIISFSDWLAIVPVRKLILDSCCLTDQSVRAILAGLLSTKTVEEMTSRRKRNGKSVQQKTLKEETYGVIEKLSLKNNHKIGPEGWRHICLFVHMSKSLRAIDLTGVPFPKPRAAANGPEDPSQTNKPTIDISAIFSNSLAERFGGDRLEELLLSECNPTTEDVRKVCDAAIAVGLRRLGFANNGLTREGFEHVIRYLKAGKCEGLDLGGNDLRDHLDLLIPTLDKDHPLYTLSLADCSLTPVVMQPLMQGLARLSHLHFVDFSHNRELFSSKPDALATFRHYLPKMSFLKRIHLADVDLSATHAIALAEVLPECPRLCHLNITENPTIVKLASASDPASQEEACAVYASLMAAVRVSRTIIAVDIEVPGAESNEVVKALASQIVAYSLRNLEHGALEEELPVTMGPSAERQVPVPEVLQHLVGHGDGEEGEDETDHAPDEDYVIGGTGVVKALGVCLGTMDNIHGDLSVPTSGTSTPIYRRQRPLMTKRPHDMSKNLLESARNIRTRLQSALVREDRAGNDTNYRRLLVLDYALNRIIKRFEDQFPETRVVSRPAPSVTQETGSNSSDDHSETATAVGLISDNHAGSETAIDDGDIDHYDITLSRSSSMTSLHSRAMTSEEGQVHRLGQNLRRDFLSPSLDRPSDHLSSSPIDDSHIISLREKLEQLQREQMAAGDGFETGHASKAIERLGWTVDELWDTKKWDTEAYTRFKESQIAAQINSGMRKPPLTEVGMNGTTTERNVQERT</sequence>
<gene>
    <name evidence="2" type="ORF">MPDQ_003836</name>
</gene>
<dbReference type="AlphaFoldDB" id="A0A507R0U4"/>
<feature type="compositionally biased region" description="Basic and acidic residues" evidence="1">
    <location>
        <begin position="306"/>
        <end position="341"/>
    </location>
</feature>
<dbReference type="GO" id="GO:0006913">
    <property type="term" value="P:nucleocytoplasmic transport"/>
    <property type="evidence" value="ECO:0007669"/>
    <property type="project" value="TreeGrafter"/>
</dbReference>
<feature type="compositionally biased region" description="Polar residues" evidence="1">
    <location>
        <begin position="44"/>
        <end position="57"/>
    </location>
</feature>
<name>A0A507R0U4_MONPU</name>
<feature type="compositionally biased region" description="Polar residues" evidence="1">
    <location>
        <begin position="993"/>
        <end position="1002"/>
    </location>
</feature>
<protein>
    <recommendedName>
        <fullName evidence="4">Cell wall biogenesis protein Mhp1</fullName>
    </recommendedName>
</protein>
<feature type="compositionally biased region" description="Polar residues" evidence="1">
    <location>
        <begin position="85"/>
        <end position="141"/>
    </location>
</feature>
<organism evidence="2 3">
    <name type="scientific">Monascus purpureus</name>
    <name type="common">Red mold</name>
    <name type="synonym">Monascus anka</name>
    <dbReference type="NCBI Taxonomy" id="5098"/>
    <lineage>
        <taxon>Eukaryota</taxon>
        <taxon>Fungi</taxon>
        <taxon>Dikarya</taxon>
        <taxon>Ascomycota</taxon>
        <taxon>Pezizomycotina</taxon>
        <taxon>Eurotiomycetes</taxon>
        <taxon>Eurotiomycetidae</taxon>
        <taxon>Eurotiales</taxon>
        <taxon>Aspergillaceae</taxon>
        <taxon>Monascus</taxon>
    </lineage>
</organism>
<dbReference type="Proteomes" id="UP000319663">
    <property type="component" value="Unassembled WGS sequence"/>
</dbReference>
<evidence type="ECO:0000313" key="2">
    <source>
        <dbReference type="EMBL" id="TQB75040.1"/>
    </source>
</evidence>